<keyword evidence="3" id="KW-1185">Reference proteome</keyword>
<accession>A0A1N6CRU2</accession>
<dbReference type="STRING" id="1123272.SAMN02745824_0814"/>
<dbReference type="Pfam" id="PF09836">
    <property type="entry name" value="DUF2063"/>
    <property type="match status" value="1"/>
</dbReference>
<sequence length="250" mass="27367">MPSLADGQNRFMACLQKGPGHFPADLFSETDDRALLGLRAHANTVSHARLVALENAYPKLHAHMGHEPFHKISRDYIEQDHILTCDMNNIARDFPEFLHQNGLGASEIDLARAEWGWIESYNSAEAPPLVLEDIAALAEDQLLAFPVAAHPAARLIRMAGPLSPELSELGEETPAGLIIARPEAEVLFHPVDATSADIAEKIANISTMGNLLSLAIELGDETSAMDRIVHLIRAGTMTKRKQDQDNDETD</sequence>
<dbReference type="GO" id="GO:0003677">
    <property type="term" value="F:DNA binding"/>
    <property type="evidence" value="ECO:0007669"/>
    <property type="project" value="UniProtKB-KW"/>
</dbReference>
<dbReference type="OrthoDB" id="343356at2"/>
<evidence type="ECO:0000313" key="2">
    <source>
        <dbReference type="EMBL" id="SIN61114.1"/>
    </source>
</evidence>
<feature type="domain" description="Putative DNA-binding" evidence="1">
    <location>
        <begin position="8"/>
        <end position="98"/>
    </location>
</feature>
<dbReference type="Proteomes" id="UP000185192">
    <property type="component" value="Unassembled WGS sequence"/>
</dbReference>
<dbReference type="Gene3D" id="1.10.150.690">
    <property type="entry name" value="DUF2063"/>
    <property type="match status" value="1"/>
</dbReference>
<evidence type="ECO:0000313" key="3">
    <source>
        <dbReference type="Proteomes" id="UP000185192"/>
    </source>
</evidence>
<dbReference type="EMBL" id="FSQW01000001">
    <property type="protein sequence ID" value="SIN61114.1"/>
    <property type="molecule type" value="Genomic_DNA"/>
</dbReference>
<organism evidence="2 3">
    <name type="scientific">Parasphingorhabdus marina DSM 22363</name>
    <dbReference type="NCBI Taxonomy" id="1123272"/>
    <lineage>
        <taxon>Bacteria</taxon>
        <taxon>Pseudomonadati</taxon>
        <taxon>Pseudomonadota</taxon>
        <taxon>Alphaproteobacteria</taxon>
        <taxon>Sphingomonadales</taxon>
        <taxon>Sphingomonadaceae</taxon>
        <taxon>Parasphingorhabdus</taxon>
    </lineage>
</organism>
<name>A0A1N6CRU2_9SPHN</name>
<protein>
    <submittedName>
        <fullName evidence="2">Putative DNA-binding domain-containing protein</fullName>
    </submittedName>
</protein>
<dbReference type="InterPro" id="IPR018640">
    <property type="entry name" value="DUF2063"/>
</dbReference>
<evidence type="ECO:0000259" key="1">
    <source>
        <dbReference type="Pfam" id="PF09836"/>
    </source>
</evidence>
<gene>
    <name evidence="2" type="ORF">SAMN02745824_0814</name>
</gene>
<dbReference type="RefSeq" id="WP_074203833.1">
    <property type="nucleotide sequence ID" value="NZ_FSQW01000001.1"/>
</dbReference>
<keyword evidence="2" id="KW-0238">DNA-binding</keyword>
<dbReference type="AlphaFoldDB" id="A0A1N6CRU2"/>
<proteinExistence type="predicted"/>
<reference evidence="3" key="1">
    <citation type="submission" date="2016-11" db="EMBL/GenBank/DDBJ databases">
        <authorList>
            <person name="Varghese N."/>
            <person name="Submissions S."/>
        </authorList>
    </citation>
    <scope>NUCLEOTIDE SEQUENCE [LARGE SCALE GENOMIC DNA]</scope>
    <source>
        <strain evidence="3">DSM 22363</strain>
    </source>
</reference>
<dbReference type="InterPro" id="IPR044922">
    <property type="entry name" value="DUF2063_N_sf"/>
</dbReference>